<organism evidence="1 2">
    <name type="scientific">Paramuricea clavata</name>
    <name type="common">Red gorgonian</name>
    <name type="synonym">Violescent sea-whip</name>
    <dbReference type="NCBI Taxonomy" id="317549"/>
    <lineage>
        <taxon>Eukaryota</taxon>
        <taxon>Metazoa</taxon>
        <taxon>Cnidaria</taxon>
        <taxon>Anthozoa</taxon>
        <taxon>Octocorallia</taxon>
        <taxon>Malacalcyonacea</taxon>
        <taxon>Plexauridae</taxon>
        <taxon>Paramuricea</taxon>
    </lineage>
</organism>
<dbReference type="Proteomes" id="UP001152795">
    <property type="component" value="Unassembled WGS sequence"/>
</dbReference>
<dbReference type="EMBL" id="CACRXK020004444">
    <property type="protein sequence ID" value="CAB4002773.1"/>
    <property type="molecule type" value="Genomic_DNA"/>
</dbReference>
<gene>
    <name evidence="1" type="ORF">PACLA_8A017947</name>
</gene>
<dbReference type="AlphaFoldDB" id="A0A6S7HHN4"/>
<name>A0A6S7HHN4_PARCT</name>
<evidence type="ECO:0000313" key="2">
    <source>
        <dbReference type="Proteomes" id="UP001152795"/>
    </source>
</evidence>
<dbReference type="OrthoDB" id="10051975at2759"/>
<evidence type="ECO:0000313" key="1">
    <source>
        <dbReference type="EMBL" id="CAB4002773.1"/>
    </source>
</evidence>
<keyword evidence="2" id="KW-1185">Reference proteome</keyword>
<proteinExistence type="predicted"/>
<protein>
    <submittedName>
        <fullName evidence="1">Uncharacterized protein</fullName>
    </submittedName>
</protein>
<reference evidence="1" key="1">
    <citation type="submission" date="2020-04" db="EMBL/GenBank/DDBJ databases">
        <authorList>
            <person name="Alioto T."/>
            <person name="Alioto T."/>
            <person name="Gomez Garrido J."/>
        </authorList>
    </citation>
    <scope>NUCLEOTIDE SEQUENCE</scope>
    <source>
        <strain evidence="1">A484AB</strain>
    </source>
</reference>
<comment type="caution">
    <text evidence="1">The sequence shown here is derived from an EMBL/GenBank/DDBJ whole genome shotgun (WGS) entry which is preliminary data.</text>
</comment>
<accession>A0A6S7HHN4</accession>
<sequence>MDEIDAELFEVDDSCGQNDSETSSNLLENVNTVQFTKSTKEPLKVKASRKKQAEEEFKLLKNLAVSTGERKAKKAKLGTQNNGTAEYAFGRYVVHALSELDPATRIFSQHEIINILFQAQTGELRSKHSIRTLPPSPVIQPQQQTFQPISRPNIIPRPSAILKSSDHHSSARIVNHAVVYHL</sequence>